<keyword evidence="2" id="KW-1185">Reference proteome</keyword>
<comment type="caution">
    <text evidence="1">The sequence shown here is derived from an EMBL/GenBank/DDBJ whole genome shotgun (WGS) entry which is preliminary data.</text>
</comment>
<dbReference type="Gene3D" id="3.30.420.250">
    <property type="match status" value="1"/>
</dbReference>
<accession>A0A7J5U0R5</accession>
<evidence type="ECO:0000313" key="1">
    <source>
        <dbReference type="EMBL" id="KAB7730180.1"/>
    </source>
</evidence>
<dbReference type="AlphaFoldDB" id="A0A7J5U0R5"/>
<dbReference type="EMBL" id="WELI01000005">
    <property type="protein sequence ID" value="KAB7730180.1"/>
    <property type="molecule type" value="Genomic_DNA"/>
</dbReference>
<gene>
    <name evidence="1" type="ORF">F5984_13455</name>
</gene>
<proteinExistence type="predicted"/>
<name>A0A7J5U0R5_9BACT</name>
<dbReference type="Proteomes" id="UP000488299">
    <property type="component" value="Unassembled WGS sequence"/>
</dbReference>
<reference evidence="1 2" key="1">
    <citation type="submission" date="2019-10" db="EMBL/GenBank/DDBJ databases">
        <title>Rudanella paleaurantiibacter sp. nov., isolated from sludge.</title>
        <authorList>
            <person name="Xu S.Q."/>
        </authorList>
    </citation>
    <scope>NUCLEOTIDE SEQUENCE [LARGE SCALE GENOMIC DNA]</scope>
    <source>
        <strain evidence="1 2">HX-22-17</strain>
    </source>
</reference>
<dbReference type="CDD" id="cd24013">
    <property type="entry name" value="ASKHA_ATPase_BT3980-like"/>
    <property type="match status" value="1"/>
</dbReference>
<organism evidence="1 2">
    <name type="scientific">Rudanella paleaurantiibacter</name>
    <dbReference type="NCBI Taxonomy" id="2614655"/>
    <lineage>
        <taxon>Bacteria</taxon>
        <taxon>Pseudomonadati</taxon>
        <taxon>Bacteroidota</taxon>
        <taxon>Cytophagia</taxon>
        <taxon>Cytophagales</taxon>
        <taxon>Cytophagaceae</taxon>
        <taxon>Rudanella</taxon>
    </lineage>
</organism>
<evidence type="ECO:0000313" key="2">
    <source>
        <dbReference type="Proteomes" id="UP000488299"/>
    </source>
</evidence>
<dbReference type="Pfam" id="PF12864">
    <property type="entry name" value="DUF3822"/>
    <property type="match status" value="1"/>
</dbReference>
<protein>
    <submittedName>
        <fullName evidence="1">DUF3822 family protein</fullName>
    </submittedName>
</protein>
<dbReference type="InterPro" id="IPR024213">
    <property type="entry name" value="DUF3822"/>
</dbReference>
<sequence>MLTSTTVSPIVTVRQDTFDAAQTEQSVLCMEVSKDHFRFSYLDSQKRIAWLEDFAFPSLLTERSLADNLPAIFQDHAVLPAGPWQQVLVSVNSPAFTLIPKPLFRKEYASSYMTLMRGSALPPHEYAHFFEQPNENFVSVFNVEHRLANYLAGVYPLQNLTFVHQTTALITASAAVDRHLISTQNLLLYFEDEFATVILRSNRELRFCNRFGFKNPLDLTYYLLYVIEELRLEPYSVNVLLYGEITPFADTYLQLAEFMPHMVFGQTPAGIRFDGDNFDDLPEHRYLSLYGLSLLTA</sequence>
<dbReference type="Gene3D" id="3.30.420.260">
    <property type="match status" value="1"/>
</dbReference>